<feature type="transmembrane region" description="Helical" evidence="10">
    <location>
        <begin position="935"/>
        <end position="963"/>
    </location>
</feature>
<dbReference type="Proteomes" id="UP001212152">
    <property type="component" value="Unassembled WGS sequence"/>
</dbReference>
<keyword evidence="6" id="KW-0547">Nucleotide-binding</keyword>
<evidence type="ECO:0000313" key="14">
    <source>
        <dbReference type="Proteomes" id="UP001212152"/>
    </source>
</evidence>
<evidence type="ECO:0000256" key="2">
    <source>
        <dbReference type="ARBA" id="ARBA00009726"/>
    </source>
</evidence>
<dbReference type="CDD" id="cd18579">
    <property type="entry name" value="ABC_6TM_ABCC_D1"/>
    <property type="match status" value="1"/>
</dbReference>
<dbReference type="CDD" id="cd03244">
    <property type="entry name" value="ABCC_MRP_domain2"/>
    <property type="match status" value="1"/>
</dbReference>
<feature type="transmembrane region" description="Helical" evidence="10">
    <location>
        <begin position="12"/>
        <end position="32"/>
    </location>
</feature>
<evidence type="ECO:0000256" key="1">
    <source>
        <dbReference type="ARBA" id="ARBA00004141"/>
    </source>
</evidence>
<feature type="transmembrane region" description="Helical" evidence="10">
    <location>
        <begin position="852"/>
        <end position="878"/>
    </location>
</feature>
<dbReference type="Gene3D" id="3.40.50.300">
    <property type="entry name" value="P-loop containing nucleotide triphosphate hydrolases"/>
    <property type="match status" value="2"/>
</dbReference>
<evidence type="ECO:0000259" key="12">
    <source>
        <dbReference type="PROSITE" id="PS50929"/>
    </source>
</evidence>
<evidence type="ECO:0000256" key="6">
    <source>
        <dbReference type="ARBA" id="ARBA00022741"/>
    </source>
</evidence>
<keyword evidence="3" id="KW-0813">Transport</keyword>
<comment type="similarity">
    <text evidence="2">Belongs to the ABC transporter superfamily. ABCC family. Conjugate transporter (TC 3.A.1.208) subfamily.</text>
</comment>
<dbReference type="GO" id="GO:0016020">
    <property type="term" value="C:membrane"/>
    <property type="evidence" value="ECO:0007669"/>
    <property type="project" value="UniProtKB-SubCell"/>
</dbReference>
<accession>A0AAD5XNA8</accession>
<dbReference type="FunFam" id="1.20.1560.10:FF:000006">
    <property type="entry name" value="ATP-binding cassette, sub-family C (CFTR/MRP), member 9"/>
    <property type="match status" value="1"/>
</dbReference>
<feature type="transmembrane region" description="Helical" evidence="10">
    <location>
        <begin position="1038"/>
        <end position="1059"/>
    </location>
</feature>
<dbReference type="CDD" id="cd18580">
    <property type="entry name" value="ABC_6TM_ABCC_D2"/>
    <property type="match status" value="1"/>
</dbReference>
<dbReference type="FunFam" id="3.40.50.300:FF:000610">
    <property type="entry name" value="Multidrug resistance-associated ABC transporter"/>
    <property type="match status" value="1"/>
</dbReference>
<feature type="transmembrane region" description="Helical" evidence="10">
    <location>
        <begin position="312"/>
        <end position="335"/>
    </location>
</feature>
<reference evidence="13" key="1">
    <citation type="submission" date="2020-05" db="EMBL/GenBank/DDBJ databases">
        <title>Phylogenomic resolution of chytrid fungi.</title>
        <authorList>
            <person name="Stajich J.E."/>
            <person name="Amses K."/>
            <person name="Simmons R."/>
            <person name="Seto K."/>
            <person name="Myers J."/>
            <person name="Bonds A."/>
            <person name="Quandt C.A."/>
            <person name="Barry K."/>
            <person name="Liu P."/>
            <person name="Grigoriev I."/>
            <person name="Longcore J.E."/>
            <person name="James T.Y."/>
        </authorList>
    </citation>
    <scope>NUCLEOTIDE SEQUENCE</scope>
    <source>
        <strain evidence="13">JEL0379</strain>
    </source>
</reference>
<feature type="transmembrane region" description="Helical" evidence="10">
    <location>
        <begin position="134"/>
        <end position="153"/>
    </location>
</feature>
<evidence type="ECO:0000256" key="4">
    <source>
        <dbReference type="ARBA" id="ARBA00022692"/>
    </source>
</evidence>
<feature type="transmembrane region" description="Helical" evidence="10">
    <location>
        <begin position="1065"/>
        <end position="1087"/>
    </location>
</feature>
<dbReference type="PROSITE" id="PS00211">
    <property type="entry name" value="ABC_TRANSPORTER_1"/>
    <property type="match status" value="1"/>
</dbReference>
<dbReference type="PROSITE" id="PS50893">
    <property type="entry name" value="ABC_TRANSPORTER_2"/>
    <property type="match status" value="2"/>
</dbReference>
<keyword evidence="8 10" id="KW-1133">Transmembrane helix</keyword>
<dbReference type="SMART" id="SM00382">
    <property type="entry name" value="AAA"/>
    <property type="match status" value="2"/>
</dbReference>
<dbReference type="InterPro" id="IPR036640">
    <property type="entry name" value="ABC1_TM_sf"/>
</dbReference>
<keyword evidence="7" id="KW-0067">ATP-binding</keyword>
<dbReference type="CDD" id="cd03250">
    <property type="entry name" value="ABCC_MRP_domain1"/>
    <property type="match status" value="1"/>
</dbReference>
<dbReference type="InterPro" id="IPR017871">
    <property type="entry name" value="ABC_transporter-like_CS"/>
</dbReference>
<feature type="transmembrane region" description="Helical" evidence="10">
    <location>
        <begin position="812"/>
        <end position="832"/>
    </location>
</feature>
<dbReference type="InterPro" id="IPR003593">
    <property type="entry name" value="AAA+_ATPase"/>
</dbReference>
<dbReference type="PANTHER" id="PTHR24223:SF447">
    <property type="entry name" value="MULTIDRUG RESISTANCE-ASSOCIATED PROTEIN 5"/>
    <property type="match status" value="1"/>
</dbReference>
<feature type="transmembrane region" description="Helical" evidence="10">
    <location>
        <begin position="355"/>
        <end position="376"/>
    </location>
</feature>
<dbReference type="Pfam" id="PF00664">
    <property type="entry name" value="ABC_membrane"/>
    <property type="match status" value="2"/>
</dbReference>
<dbReference type="GO" id="GO:0016887">
    <property type="term" value="F:ATP hydrolysis activity"/>
    <property type="evidence" value="ECO:0007669"/>
    <property type="project" value="InterPro"/>
</dbReference>
<keyword evidence="9 10" id="KW-0472">Membrane</keyword>
<feature type="domain" description="ABC transmembrane type-1" evidence="12">
    <location>
        <begin position="104"/>
        <end position="371"/>
    </location>
</feature>
<evidence type="ECO:0000259" key="11">
    <source>
        <dbReference type="PROSITE" id="PS50893"/>
    </source>
</evidence>
<gene>
    <name evidence="13" type="primary">ABCC1_3</name>
    <name evidence="13" type="ORF">HDU87_007366</name>
</gene>
<dbReference type="GO" id="GO:0140359">
    <property type="term" value="F:ABC-type transporter activity"/>
    <property type="evidence" value="ECO:0007669"/>
    <property type="project" value="InterPro"/>
</dbReference>
<dbReference type="Gene3D" id="1.20.1560.10">
    <property type="entry name" value="ABC transporter type 1, transmembrane domain"/>
    <property type="match status" value="2"/>
</dbReference>
<evidence type="ECO:0000256" key="9">
    <source>
        <dbReference type="ARBA" id="ARBA00023136"/>
    </source>
</evidence>
<keyword evidence="4 10" id="KW-0812">Transmembrane</keyword>
<feature type="domain" description="ABC transmembrane type-1" evidence="12">
    <location>
        <begin position="818"/>
        <end position="1095"/>
    </location>
</feature>
<comment type="subcellular location">
    <subcellularLocation>
        <location evidence="1">Membrane</location>
        <topology evidence="1">Multi-pass membrane protein</topology>
    </subcellularLocation>
</comment>
<dbReference type="EMBL" id="JADGJQ010000069">
    <property type="protein sequence ID" value="KAJ3173863.1"/>
    <property type="molecule type" value="Genomic_DNA"/>
</dbReference>
<feature type="domain" description="ABC transporter" evidence="11">
    <location>
        <begin position="1132"/>
        <end position="1366"/>
    </location>
</feature>
<evidence type="ECO:0000256" key="7">
    <source>
        <dbReference type="ARBA" id="ARBA00022840"/>
    </source>
</evidence>
<evidence type="ECO:0000256" key="5">
    <source>
        <dbReference type="ARBA" id="ARBA00022737"/>
    </source>
</evidence>
<evidence type="ECO:0000313" key="13">
    <source>
        <dbReference type="EMBL" id="KAJ3173863.1"/>
    </source>
</evidence>
<feature type="transmembrane region" description="Helical" evidence="10">
    <location>
        <begin position="206"/>
        <end position="224"/>
    </location>
</feature>
<dbReference type="InterPro" id="IPR003439">
    <property type="entry name" value="ABC_transporter-like_ATP-bd"/>
</dbReference>
<protein>
    <submittedName>
        <fullName evidence="13">Multidrug resistance-associated protein 1</fullName>
    </submittedName>
</protein>
<sequence length="1405" mass="154107">MPRLNERREPLGLWSSVFLSNWFFIWVLPILARSRQSGIKNLVFKLRQAESARYNADRLEAAWNMELELPASERSILRALRRVYGVTYAFIGLYKIIWGIFTWLSAYWLLKQIINFITVRVANGDSNNGDGHHYAIGLLFASLASSIAIHQLYSECNRVGIQVRAACTALVYRKSLKLSVIRGGAGEVINIYSTDVSRIVDAVTNFHFLWSAFLEVIGIVIIAWTEVGTSALPCLGFVILLLPTQMYLGRKISVLNRAQTTVTTSRVHIMSEILTAIKLLKFYNWESPFDEKITKIRAREIALIRQGMIVKAINFTVVFAIPVFVALSSLGMYVGTGNKLTASVSFTVLSVYNTLRYPALMLPLAVRSTAGAMTALTRLNEFLSLAEVVEVEAKLPPPGSNLAVSIKSSSFKWDGIEAAAPATLTDINIDIKRGAKVAIIGDVGSGKSSLIAAILGQIRQIEGNVIDVYGSTVLMSQEAWLLNVTLRDNILFGKELNRAEYKECIRVAALQRDLTLLIAGDKTEIAERGANLSGGQKQRVSLARTIYADKDIVLLDDSLSAVDQHVGAHIFEECFMKYLAQKTVIVSMNQLQYLPRMDHIIVMRDGKIAMQGTFDELLKNPGFTDFCQQISAPVAEDGIDEEPFVPLNQSGFELPQDTEESESKDASTYQIEDQFSSRDPVLAADAKNMIELNQLSVMSKNQMSVRFRDLNETTIRRELEKDAGTTMRSMGSRHDLAAAVRRNELSVYSTADVEGLDDIINERKGQLVQEDTSAASTGFGDFKTYFRAAGSSTEPTAASYTAPQVRPTPTGAGTGVTVAVMVFFFLVHGVRIGSDYFLRLWVPRVGGFSDSFYLGIYGMLTVVFAIGVLTRGLLFAVLATKKAAFLHDRLFGAVIRAPMSFFDATPLGRVLSAFSKHQLHTDDTLPDAAMQGLQYAPLGLGALILCAVIVPWNWAPCIGLVIIGGAMVKLSTPAETKTKAMEAITKPPIFNHLAATLEGLFSIRAYHAQSRFDDMNLEKLDYNHAAMMAAMNVRSFQALYLDFASSFVVYFTALLLVLAPNSSDLSSVTGLALSNALQMLVFVQWTVRMWGEVQSQMSSVGQLDYYAQIKPEAPAVVPSNPVPKLWPDRGNITFDGVVLRYKEGGVDVLKNICLNINSTEKIGIVGRTGSGKSTLLTALLRIVELADGVIKIDGIDISKIGLNDLRSNIAIIPQEPVLFVGTIRSNLDPFGKSSDAEIWAALDLVQLGDKIRAMPAKLDTEVVENGKNFSLGLRQCVCISRAMLGGRSVLVLDEATAAIDVKTDMMIQESIRTGFRDKTVLCIAHRLETIIDYDRVLVMDSGVVVEFDEPLTLLDKPGGVFADMCRASGNIAEFRDLALKAHEERMTRGGGVVAGAVAGAVSRVE</sequence>
<dbReference type="SUPFAM" id="SSF90123">
    <property type="entry name" value="ABC transporter transmembrane region"/>
    <property type="match status" value="2"/>
</dbReference>
<dbReference type="Pfam" id="PF00005">
    <property type="entry name" value="ABC_tran"/>
    <property type="match status" value="2"/>
</dbReference>
<evidence type="ECO:0000256" key="10">
    <source>
        <dbReference type="SAM" id="Phobius"/>
    </source>
</evidence>
<proteinExistence type="inferred from homology"/>
<dbReference type="InterPro" id="IPR027417">
    <property type="entry name" value="P-loop_NTPase"/>
</dbReference>
<dbReference type="PROSITE" id="PS50929">
    <property type="entry name" value="ABC_TM1F"/>
    <property type="match status" value="2"/>
</dbReference>
<organism evidence="13 14">
    <name type="scientific">Geranomyces variabilis</name>
    <dbReference type="NCBI Taxonomy" id="109894"/>
    <lineage>
        <taxon>Eukaryota</taxon>
        <taxon>Fungi</taxon>
        <taxon>Fungi incertae sedis</taxon>
        <taxon>Chytridiomycota</taxon>
        <taxon>Chytridiomycota incertae sedis</taxon>
        <taxon>Chytridiomycetes</taxon>
        <taxon>Spizellomycetales</taxon>
        <taxon>Powellomycetaceae</taxon>
        <taxon>Geranomyces</taxon>
    </lineage>
</organism>
<dbReference type="GO" id="GO:0005524">
    <property type="term" value="F:ATP binding"/>
    <property type="evidence" value="ECO:0007669"/>
    <property type="project" value="UniProtKB-KW"/>
</dbReference>
<dbReference type="InterPro" id="IPR044726">
    <property type="entry name" value="ABCC_6TM_D2"/>
</dbReference>
<evidence type="ECO:0000256" key="3">
    <source>
        <dbReference type="ARBA" id="ARBA00022448"/>
    </source>
</evidence>
<feature type="transmembrane region" description="Helical" evidence="10">
    <location>
        <begin position="83"/>
        <end position="110"/>
    </location>
</feature>
<keyword evidence="5" id="KW-0677">Repeat</keyword>
<comment type="caution">
    <text evidence="13">The sequence shown here is derived from an EMBL/GenBank/DDBJ whole genome shotgun (WGS) entry which is preliminary data.</text>
</comment>
<evidence type="ECO:0000256" key="8">
    <source>
        <dbReference type="ARBA" id="ARBA00022989"/>
    </source>
</evidence>
<dbReference type="InterPro" id="IPR011527">
    <property type="entry name" value="ABC1_TM_dom"/>
</dbReference>
<name>A0AAD5XNA8_9FUNG</name>
<keyword evidence="14" id="KW-1185">Reference proteome</keyword>
<dbReference type="SUPFAM" id="SSF52540">
    <property type="entry name" value="P-loop containing nucleoside triphosphate hydrolases"/>
    <property type="match status" value="2"/>
</dbReference>
<dbReference type="InterPro" id="IPR044746">
    <property type="entry name" value="ABCC_6TM_D1"/>
</dbReference>
<dbReference type="PANTHER" id="PTHR24223">
    <property type="entry name" value="ATP-BINDING CASSETTE SUB-FAMILY C"/>
    <property type="match status" value="1"/>
</dbReference>
<dbReference type="InterPro" id="IPR050173">
    <property type="entry name" value="ABC_transporter_C-like"/>
</dbReference>
<feature type="domain" description="ABC transporter" evidence="11">
    <location>
        <begin position="406"/>
        <end position="630"/>
    </location>
</feature>
<feature type="transmembrane region" description="Helical" evidence="10">
    <location>
        <begin position="230"/>
        <end position="248"/>
    </location>
</feature>
<dbReference type="FunFam" id="3.40.50.300:FF:000997">
    <property type="entry name" value="Multidrug resistance-associated protein 1"/>
    <property type="match status" value="1"/>
</dbReference>